<dbReference type="PROSITE" id="PS50883">
    <property type="entry name" value="EAL"/>
    <property type="match status" value="1"/>
</dbReference>
<dbReference type="InterPro" id="IPR001633">
    <property type="entry name" value="EAL_dom"/>
</dbReference>
<keyword evidence="1" id="KW-1133">Transmembrane helix</keyword>
<dbReference type="Pfam" id="PF00563">
    <property type="entry name" value="EAL"/>
    <property type="match status" value="1"/>
</dbReference>
<feature type="domain" description="EAL" evidence="2">
    <location>
        <begin position="262"/>
        <end position="523"/>
    </location>
</feature>
<dbReference type="PANTHER" id="PTHR33121">
    <property type="entry name" value="CYCLIC DI-GMP PHOSPHODIESTERASE PDEF"/>
    <property type="match status" value="1"/>
</dbReference>
<dbReference type="InterPro" id="IPR043128">
    <property type="entry name" value="Rev_trsase/Diguanyl_cyclase"/>
</dbReference>
<organism evidence="4 5">
    <name type="scientific">Pengzhenrongella sicca</name>
    <dbReference type="NCBI Taxonomy" id="2819238"/>
    <lineage>
        <taxon>Bacteria</taxon>
        <taxon>Bacillati</taxon>
        <taxon>Actinomycetota</taxon>
        <taxon>Actinomycetes</taxon>
        <taxon>Micrococcales</taxon>
        <taxon>Pengzhenrongella</taxon>
    </lineage>
</organism>
<dbReference type="SMART" id="SM00052">
    <property type="entry name" value="EAL"/>
    <property type="match status" value="1"/>
</dbReference>
<dbReference type="PANTHER" id="PTHR33121:SF76">
    <property type="entry name" value="SIGNALING PROTEIN"/>
    <property type="match status" value="1"/>
</dbReference>
<accession>A0A8A4ZB18</accession>
<dbReference type="Proteomes" id="UP000663937">
    <property type="component" value="Chromosome"/>
</dbReference>
<dbReference type="SMART" id="SM00267">
    <property type="entry name" value="GGDEF"/>
    <property type="match status" value="1"/>
</dbReference>
<evidence type="ECO:0000313" key="4">
    <source>
        <dbReference type="EMBL" id="QTE27776.1"/>
    </source>
</evidence>
<dbReference type="Gene3D" id="3.20.20.450">
    <property type="entry name" value="EAL domain"/>
    <property type="match status" value="1"/>
</dbReference>
<evidence type="ECO:0000259" key="2">
    <source>
        <dbReference type="PROSITE" id="PS50883"/>
    </source>
</evidence>
<dbReference type="GO" id="GO:0071111">
    <property type="term" value="F:cyclic-guanylate-specific phosphodiesterase activity"/>
    <property type="evidence" value="ECO:0007669"/>
    <property type="project" value="InterPro"/>
</dbReference>
<dbReference type="KEGG" id="psic:J4E96_10040"/>
<dbReference type="InterPro" id="IPR050706">
    <property type="entry name" value="Cyclic-di-GMP_PDE-like"/>
</dbReference>
<sequence length="529" mass="56280">MPNRPVGARGASVTARHPRLRLFAPVVLVLMIAPVVLVLTQSLVLRRALDLPDYSTFVVASAWGIVLTVVLALPVLYFGGGHALARRLSFVEARAFRDELTGLPNEATFREVIEREIDRAMRYRDPFTLALVDVDDFTFVRANVGGRTADDLLVALAHALRTGRSVDLPFYLGGDTFAVIMPHTDGGAAAWAVTRLRHAALARMGGITVSAGLAVFDPAALSSGAAPDGAVLRARAGAALDEAKRNGRNQVVTHSGLIERVERAPAPDTIAAVQQILVSRFMSAEYQPIWNVETQVVLGIEGFARPAAELGLSGPREAFDAADQLGCVDDLDLLCRQAVLAHVADLPTDLLLFLNVAPEFLEHGEQAGLALRDDVEAAGLSPGHVVVELAGLDRAGGAAVTAASDSLRGLGFRLALNDPLSHADEPSLLRRVRPDYVKVSRDAVRRASDGHAGRAALASVLAFCADAHAALVAEGIETESLLHHLVTTAHSQTRHAQVICAQGYLLGRPAAEPPWRRPGGMAWPLEHAA</sequence>
<gene>
    <name evidence="4" type="ORF">J4E96_10040</name>
</gene>
<reference evidence="4" key="1">
    <citation type="submission" date="2021-03" db="EMBL/GenBank/DDBJ databases">
        <title>Pengzhenrongella sicca gen. nov., sp. nov., a new member of suborder Micrococcineae isolated from High-Arctic tundra soil.</title>
        <authorList>
            <person name="Peng F."/>
        </authorList>
    </citation>
    <scope>NUCLEOTIDE SEQUENCE</scope>
    <source>
        <strain evidence="4">LRZ-2</strain>
    </source>
</reference>
<dbReference type="Pfam" id="PF00990">
    <property type="entry name" value="GGDEF"/>
    <property type="match status" value="1"/>
</dbReference>
<dbReference type="SUPFAM" id="SSF55073">
    <property type="entry name" value="Nucleotide cyclase"/>
    <property type="match status" value="1"/>
</dbReference>
<dbReference type="AlphaFoldDB" id="A0A8A4ZB18"/>
<evidence type="ECO:0000256" key="1">
    <source>
        <dbReference type="SAM" id="Phobius"/>
    </source>
</evidence>
<evidence type="ECO:0000259" key="3">
    <source>
        <dbReference type="PROSITE" id="PS50887"/>
    </source>
</evidence>
<evidence type="ECO:0000313" key="5">
    <source>
        <dbReference type="Proteomes" id="UP000663937"/>
    </source>
</evidence>
<feature type="transmembrane region" description="Helical" evidence="1">
    <location>
        <begin position="20"/>
        <end position="45"/>
    </location>
</feature>
<keyword evidence="1" id="KW-0812">Transmembrane</keyword>
<proteinExistence type="predicted"/>
<dbReference type="EMBL" id="CP071868">
    <property type="protein sequence ID" value="QTE27776.1"/>
    <property type="molecule type" value="Genomic_DNA"/>
</dbReference>
<dbReference type="SUPFAM" id="SSF141868">
    <property type="entry name" value="EAL domain-like"/>
    <property type="match status" value="1"/>
</dbReference>
<protein>
    <submittedName>
        <fullName evidence="4">Bifunctional diguanylate cyclase/phosphodiesterase</fullName>
    </submittedName>
</protein>
<dbReference type="Gene3D" id="3.30.70.270">
    <property type="match status" value="1"/>
</dbReference>
<keyword evidence="1" id="KW-0472">Membrane</keyword>
<dbReference type="InterPro" id="IPR029787">
    <property type="entry name" value="Nucleotide_cyclase"/>
</dbReference>
<dbReference type="NCBIfam" id="TIGR00254">
    <property type="entry name" value="GGDEF"/>
    <property type="match status" value="1"/>
</dbReference>
<keyword evidence="5" id="KW-1185">Reference proteome</keyword>
<feature type="domain" description="GGDEF" evidence="3">
    <location>
        <begin position="125"/>
        <end position="256"/>
    </location>
</feature>
<feature type="transmembrane region" description="Helical" evidence="1">
    <location>
        <begin position="57"/>
        <end position="78"/>
    </location>
</feature>
<dbReference type="RefSeq" id="WP_227421984.1">
    <property type="nucleotide sequence ID" value="NZ_CP071868.1"/>
</dbReference>
<dbReference type="InterPro" id="IPR000160">
    <property type="entry name" value="GGDEF_dom"/>
</dbReference>
<dbReference type="CDD" id="cd01949">
    <property type="entry name" value="GGDEF"/>
    <property type="match status" value="1"/>
</dbReference>
<name>A0A8A4ZB18_9MICO</name>
<dbReference type="PROSITE" id="PS50887">
    <property type="entry name" value="GGDEF"/>
    <property type="match status" value="1"/>
</dbReference>
<dbReference type="CDD" id="cd01948">
    <property type="entry name" value="EAL"/>
    <property type="match status" value="1"/>
</dbReference>
<dbReference type="InterPro" id="IPR035919">
    <property type="entry name" value="EAL_sf"/>
</dbReference>